<dbReference type="GO" id="GO:0050660">
    <property type="term" value="F:flavin adenine dinucleotide binding"/>
    <property type="evidence" value="ECO:0007669"/>
    <property type="project" value="InterPro"/>
</dbReference>
<dbReference type="PROSITE" id="PS00624">
    <property type="entry name" value="GMC_OXRED_2"/>
    <property type="match status" value="1"/>
</dbReference>
<dbReference type="SUPFAM" id="SSF51905">
    <property type="entry name" value="FAD/NAD(P)-binding domain"/>
    <property type="match status" value="1"/>
</dbReference>
<name>A0A6A6W076_9PEZI</name>
<dbReference type="InterPro" id="IPR012132">
    <property type="entry name" value="GMC_OxRdtase"/>
</dbReference>
<comment type="cofactor">
    <cofactor evidence="1 6">
        <name>FAD</name>
        <dbReference type="ChEBI" id="CHEBI:57692"/>
    </cofactor>
</comment>
<dbReference type="OrthoDB" id="269227at2759"/>
<evidence type="ECO:0000256" key="2">
    <source>
        <dbReference type="ARBA" id="ARBA00010790"/>
    </source>
</evidence>
<keyword evidence="4 6" id="KW-0274">FAD</keyword>
<feature type="binding site" evidence="6">
    <location>
        <position position="233"/>
    </location>
    <ligand>
        <name>FAD</name>
        <dbReference type="ChEBI" id="CHEBI:57692"/>
    </ligand>
</feature>
<reference evidence="8" key="1">
    <citation type="journal article" date="2020" name="Stud. Mycol.">
        <title>101 Dothideomycetes genomes: a test case for predicting lifestyles and emergence of pathogens.</title>
        <authorList>
            <person name="Haridas S."/>
            <person name="Albert R."/>
            <person name="Binder M."/>
            <person name="Bloem J."/>
            <person name="Labutti K."/>
            <person name="Salamov A."/>
            <person name="Andreopoulos B."/>
            <person name="Baker S."/>
            <person name="Barry K."/>
            <person name="Bills G."/>
            <person name="Bluhm B."/>
            <person name="Cannon C."/>
            <person name="Castanera R."/>
            <person name="Culley D."/>
            <person name="Daum C."/>
            <person name="Ezra D."/>
            <person name="Gonzalez J."/>
            <person name="Henrissat B."/>
            <person name="Kuo A."/>
            <person name="Liang C."/>
            <person name="Lipzen A."/>
            <person name="Lutzoni F."/>
            <person name="Magnuson J."/>
            <person name="Mondo S."/>
            <person name="Nolan M."/>
            <person name="Ohm R."/>
            <person name="Pangilinan J."/>
            <person name="Park H.-J."/>
            <person name="Ramirez L."/>
            <person name="Alfaro M."/>
            <person name="Sun H."/>
            <person name="Tritt A."/>
            <person name="Yoshinaga Y."/>
            <person name="Zwiers L.-H."/>
            <person name="Turgeon B."/>
            <person name="Goodwin S."/>
            <person name="Spatafora J."/>
            <person name="Crous P."/>
            <person name="Grigoriev I."/>
        </authorList>
    </citation>
    <scope>NUCLEOTIDE SEQUENCE</scope>
    <source>
        <strain evidence="8">CBS 121739</strain>
    </source>
</reference>
<evidence type="ECO:0000259" key="7">
    <source>
        <dbReference type="PROSITE" id="PS00624"/>
    </source>
</evidence>
<keyword evidence="3" id="KW-0285">Flavoprotein</keyword>
<keyword evidence="9" id="KW-1185">Reference proteome</keyword>
<dbReference type="PIRSF" id="PIRSF000137">
    <property type="entry name" value="Alcohol_oxidase"/>
    <property type="match status" value="1"/>
</dbReference>
<evidence type="ECO:0000256" key="6">
    <source>
        <dbReference type="PIRSR" id="PIRSR000137-2"/>
    </source>
</evidence>
<dbReference type="InterPro" id="IPR000172">
    <property type="entry name" value="GMC_OxRdtase_N"/>
</dbReference>
<dbReference type="GeneID" id="54483087"/>
<evidence type="ECO:0000313" key="9">
    <source>
        <dbReference type="Proteomes" id="UP000799437"/>
    </source>
</evidence>
<sequence>MAPARIIDTPVVTNTYDYIVCGGGTAGCVIAGRLAETTTTRILLIEAGPDSKDLATMHMPGDWMGNFDNNKTDWNIVTEPMAGANGRRVKCSRGRFLGGSSGVNGTLCIRGTRQDYDDWGLEGWGGEDVFGYMKKAETFHPSARLKGAAGVHGTEGPLHVASHELAPISERVMESMVEKGLPLCEDMFSTGETAHGCGHVPRTIHRGVRTTAADFVTKGFKRENITIMTDVTVDKIVVESQGDGLRATAVDLVAENGTRSRVGASKEVIVSAGAYCSPAILLRSGIGAKDELEKLGIECVADLPGVGRNLMDHILTFQFYQVTEPGLTYDSQVFHDPQGLAKLRKQYGDTKSGFLSVFPFGAFCFARLDDRLEDCEAWKNAPRKPGRDPMGLAPNQPNIEMWNTELYGGPKQFDSYPIDGSHTFAMCTLLFNSNSRGSVRLASSDPLKNPLVDHNYLDHELDLQVLAEACRYSNEIVMEGVGTKNIVKGSWPPGLKHHTHKTREDWIPHVKNSATTCYHASGTCKMGKSDDPMAVLDEKLRVRGIDGLRVADASVMPIVNNGHTQMATYAIAEKAADLIKADAR</sequence>
<gene>
    <name evidence="8" type="ORF">EJ05DRAFT_442409</name>
</gene>
<accession>A0A6A6W076</accession>
<dbReference type="RefSeq" id="XP_033597428.1">
    <property type="nucleotide sequence ID" value="XM_033742033.1"/>
</dbReference>
<evidence type="ECO:0000256" key="4">
    <source>
        <dbReference type="ARBA" id="ARBA00022827"/>
    </source>
</evidence>
<comment type="similarity">
    <text evidence="2">Belongs to the GMC oxidoreductase family.</text>
</comment>
<dbReference type="Pfam" id="PF05199">
    <property type="entry name" value="GMC_oxred_C"/>
    <property type="match status" value="1"/>
</dbReference>
<dbReference type="PROSITE" id="PS51257">
    <property type="entry name" value="PROKAR_LIPOPROTEIN"/>
    <property type="match status" value="1"/>
</dbReference>
<dbReference type="GO" id="GO:0016614">
    <property type="term" value="F:oxidoreductase activity, acting on CH-OH group of donors"/>
    <property type="evidence" value="ECO:0007669"/>
    <property type="project" value="InterPro"/>
</dbReference>
<evidence type="ECO:0000256" key="1">
    <source>
        <dbReference type="ARBA" id="ARBA00001974"/>
    </source>
</evidence>
<dbReference type="SUPFAM" id="SSF54373">
    <property type="entry name" value="FAD-linked reductases, C-terminal domain"/>
    <property type="match status" value="1"/>
</dbReference>
<dbReference type="Gene3D" id="3.30.560.10">
    <property type="entry name" value="Glucose Oxidase, domain 3"/>
    <property type="match status" value="1"/>
</dbReference>
<organism evidence="8 9">
    <name type="scientific">Pseudovirgaria hyperparasitica</name>
    <dbReference type="NCBI Taxonomy" id="470096"/>
    <lineage>
        <taxon>Eukaryota</taxon>
        <taxon>Fungi</taxon>
        <taxon>Dikarya</taxon>
        <taxon>Ascomycota</taxon>
        <taxon>Pezizomycotina</taxon>
        <taxon>Dothideomycetes</taxon>
        <taxon>Dothideomycetes incertae sedis</taxon>
        <taxon>Acrospermales</taxon>
        <taxon>Acrospermaceae</taxon>
        <taxon>Pseudovirgaria</taxon>
    </lineage>
</organism>
<feature type="domain" description="Glucose-methanol-choline oxidoreductase N-terminal" evidence="7">
    <location>
        <begin position="273"/>
        <end position="287"/>
    </location>
</feature>
<dbReference type="PANTHER" id="PTHR11552:SF147">
    <property type="entry name" value="CHOLINE DEHYDROGENASE, MITOCHONDRIAL"/>
    <property type="match status" value="1"/>
</dbReference>
<protein>
    <submittedName>
        <fullName evidence="8">Alcohol oxidase</fullName>
    </submittedName>
</protein>
<dbReference type="InterPro" id="IPR036188">
    <property type="entry name" value="FAD/NAD-bd_sf"/>
</dbReference>
<evidence type="ECO:0000313" key="8">
    <source>
        <dbReference type="EMBL" id="KAF2754977.1"/>
    </source>
</evidence>
<dbReference type="EMBL" id="ML996578">
    <property type="protein sequence ID" value="KAF2754977.1"/>
    <property type="molecule type" value="Genomic_DNA"/>
</dbReference>
<dbReference type="Gene3D" id="3.50.50.60">
    <property type="entry name" value="FAD/NAD(P)-binding domain"/>
    <property type="match status" value="1"/>
</dbReference>
<evidence type="ECO:0000256" key="3">
    <source>
        <dbReference type="ARBA" id="ARBA00022630"/>
    </source>
</evidence>
<feature type="active site" description="Proton acceptor" evidence="5">
    <location>
        <position position="563"/>
    </location>
</feature>
<dbReference type="AlphaFoldDB" id="A0A6A6W076"/>
<dbReference type="InterPro" id="IPR007867">
    <property type="entry name" value="GMC_OxRtase_C"/>
</dbReference>
<proteinExistence type="inferred from homology"/>
<dbReference type="PANTHER" id="PTHR11552">
    <property type="entry name" value="GLUCOSE-METHANOL-CHOLINE GMC OXIDOREDUCTASE"/>
    <property type="match status" value="1"/>
</dbReference>
<dbReference type="Pfam" id="PF00732">
    <property type="entry name" value="GMC_oxred_N"/>
    <property type="match status" value="1"/>
</dbReference>
<dbReference type="Proteomes" id="UP000799437">
    <property type="component" value="Unassembled WGS sequence"/>
</dbReference>
<feature type="active site" description="Proton donor" evidence="5">
    <location>
        <position position="519"/>
    </location>
</feature>
<evidence type="ECO:0000256" key="5">
    <source>
        <dbReference type="PIRSR" id="PIRSR000137-1"/>
    </source>
</evidence>